<dbReference type="Proteomes" id="UP000321947">
    <property type="component" value="Unassembled WGS sequence"/>
</dbReference>
<dbReference type="AlphaFoldDB" id="A0A5D3CQK3"/>
<protein>
    <recommendedName>
        <fullName evidence="4">DUF4216 domain-containing protein</fullName>
    </recommendedName>
</protein>
<accession>A0A5D3CQK3</accession>
<feature type="compositionally biased region" description="Polar residues" evidence="1">
    <location>
        <begin position="278"/>
        <end position="290"/>
    </location>
</feature>
<name>A0A5D3CQK3_CUCMM</name>
<sequence length="396" mass="45768">MDDVLRHPVDAEGWKHFDSEFSEFVSDQRNVRLGLASDRFNSFEHMGTVYNMWPAVLIPYNFSPWKCMKESNFFMSLLTPGLRSPYEAKVTGTINYSWMYPIERSLRTIETRFSRDKRNDDSIPNDEVADGLIQARTKKHRTTVKLGYKSLNTSWFPEESVILTIQAHQVFYIDDLKNGVNWKVVQMVQNKCIWNVLKVDDVEDQQLNVPKIVVGHHVADHVENETLYCKVDIDPTMVDKSMVYISTGTMSNFPVDFDESDDLFDFNAKEFNIVQGTSSVSNTSDVSQPATPTPRRQQHSKNLKLDRYVAQNGKILISIALGQDAHQMLTVWKEFKEQNHRHFKKFDDFKQAHANPSLKLSNQEQLPMSRAARAKQPYNHSSGAKSFLQRQHKLVK</sequence>
<feature type="region of interest" description="Disordered" evidence="1">
    <location>
        <begin position="355"/>
        <end position="396"/>
    </location>
</feature>
<reference evidence="2 3" key="1">
    <citation type="submission" date="2019-08" db="EMBL/GenBank/DDBJ databases">
        <title>Draft genome sequences of two oriental melons (Cucumis melo L. var makuwa).</title>
        <authorList>
            <person name="Kwon S.-Y."/>
        </authorList>
    </citation>
    <scope>NUCLEOTIDE SEQUENCE [LARGE SCALE GENOMIC DNA]</scope>
    <source>
        <strain evidence="3">cv. Chang Bougi</strain>
        <tissue evidence="2">Leaf</tissue>
    </source>
</reference>
<organism evidence="2 3">
    <name type="scientific">Cucumis melo var. makuwa</name>
    <name type="common">Oriental melon</name>
    <dbReference type="NCBI Taxonomy" id="1194695"/>
    <lineage>
        <taxon>Eukaryota</taxon>
        <taxon>Viridiplantae</taxon>
        <taxon>Streptophyta</taxon>
        <taxon>Embryophyta</taxon>
        <taxon>Tracheophyta</taxon>
        <taxon>Spermatophyta</taxon>
        <taxon>Magnoliopsida</taxon>
        <taxon>eudicotyledons</taxon>
        <taxon>Gunneridae</taxon>
        <taxon>Pentapetalae</taxon>
        <taxon>rosids</taxon>
        <taxon>fabids</taxon>
        <taxon>Cucurbitales</taxon>
        <taxon>Cucurbitaceae</taxon>
        <taxon>Benincaseae</taxon>
        <taxon>Cucumis</taxon>
    </lineage>
</organism>
<proteinExistence type="predicted"/>
<gene>
    <name evidence="2" type="ORF">E5676_scaffold5G00150</name>
</gene>
<evidence type="ECO:0000256" key="1">
    <source>
        <dbReference type="SAM" id="MobiDB-lite"/>
    </source>
</evidence>
<evidence type="ECO:0000313" key="2">
    <source>
        <dbReference type="EMBL" id="TYK14197.1"/>
    </source>
</evidence>
<evidence type="ECO:0008006" key="4">
    <source>
        <dbReference type="Google" id="ProtNLM"/>
    </source>
</evidence>
<dbReference type="InterPro" id="IPR004242">
    <property type="entry name" value="Transposase_21"/>
</dbReference>
<dbReference type="Pfam" id="PF02992">
    <property type="entry name" value="Transposase_21"/>
    <property type="match status" value="1"/>
</dbReference>
<comment type="caution">
    <text evidence="2">The sequence shown here is derived from an EMBL/GenBank/DDBJ whole genome shotgun (WGS) entry which is preliminary data.</text>
</comment>
<feature type="region of interest" description="Disordered" evidence="1">
    <location>
        <begin position="278"/>
        <end position="301"/>
    </location>
</feature>
<evidence type="ECO:0000313" key="3">
    <source>
        <dbReference type="Proteomes" id="UP000321947"/>
    </source>
</evidence>
<dbReference type="EMBL" id="SSTD01009418">
    <property type="protein sequence ID" value="TYK14197.1"/>
    <property type="molecule type" value="Genomic_DNA"/>
</dbReference>